<feature type="region of interest" description="Disordered" evidence="1">
    <location>
        <begin position="1"/>
        <end position="29"/>
    </location>
</feature>
<dbReference type="EMBL" id="CVRI01000066">
    <property type="protein sequence ID" value="CRL06097.1"/>
    <property type="molecule type" value="Genomic_DNA"/>
</dbReference>
<name>A0A1J1J5E3_9DIPT</name>
<accession>A0A1J1J5E3</accession>
<proteinExistence type="predicted"/>
<dbReference type="Proteomes" id="UP000183832">
    <property type="component" value="Unassembled WGS sequence"/>
</dbReference>
<gene>
    <name evidence="2" type="ORF">CLUMA_CG019276</name>
</gene>
<evidence type="ECO:0000313" key="3">
    <source>
        <dbReference type="Proteomes" id="UP000183832"/>
    </source>
</evidence>
<evidence type="ECO:0000313" key="2">
    <source>
        <dbReference type="EMBL" id="CRL06097.1"/>
    </source>
</evidence>
<dbReference type="AlphaFoldDB" id="A0A1J1J5E3"/>
<reference evidence="2 3" key="1">
    <citation type="submission" date="2015-04" db="EMBL/GenBank/DDBJ databases">
        <authorList>
            <person name="Syromyatnikov M.Y."/>
            <person name="Popov V.N."/>
        </authorList>
    </citation>
    <scope>NUCLEOTIDE SEQUENCE [LARGE SCALE GENOMIC DNA]</scope>
</reference>
<protein>
    <submittedName>
        <fullName evidence="2">CLUMA_CG019276, isoform A</fullName>
    </submittedName>
</protein>
<evidence type="ECO:0000256" key="1">
    <source>
        <dbReference type="SAM" id="MobiDB-lite"/>
    </source>
</evidence>
<keyword evidence="3" id="KW-1185">Reference proteome</keyword>
<organism evidence="2 3">
    <name type="scientific">Clunio marinus</name>
    <dbReference type="NCBI Taxonomy" id="568069"/>
    <lineage>
        <taxon>Eukaryota</taxon>
        <taxon>Metazoa</taxon>
        <taxon>Ecdysozoa</taxon>
        <taxon>Arthropoda</taxon>
        <taxon>Hexapoda</taxon>
        <taxon>Insecta</taxon>
        <taxon>Pterygota</taxon>
        <taxon>Neoptera</taxon>
        <taxon>Endopterygota</taxon>
        <taxon>Diptera</taxon>
        <taxon>Nematocera</taxon>
        <taxon>Chironomoidea</taxon>
        <taxon>Chironomidae</taxon>
        <taxon>Clunio</taxon>
    </lineage>
</organism>
<sequence>MQRAPQHHLSLSTEKKPRMRRRIVDNDIRKQQHSNIGTYHGWIDLENFEETQAFVIDYGRAQ</sequence>